<gene>
    <name evidence="1" type="ORF">O4J56_15825</name>
</gene>
<evidence type="ECO:0000313" key="2">
    <source>
        <dbReference type="Proteomes" id="UP001527866"/>
    </source>
</evidence>
<protein>
    <submittedName>
        <fullName evidence="1">Uncharacterized protein</fullName>
    </submittedName>
</protein>
<proteinExistence type="predicted"/>
<evidence type="ECO:0000313" key="1">
    <source>
        <dbReference type="EMBL" id="MDA2812113.1"/>
    </source>
</evidence>
<dbReference type="RefSeq" id="WP_270686567.1">
    <property type="nucleotide sequence ID" value="NZ_JAQFWQ010000042.1"/>
</dbReference>
<organism evidence="1 2">
    <name type="scientific">Nocardiopsis endophytica</name>
    <dbReference type="NCBI Taxonomy" id="3018445"/>
    <lineage>
        <taxon>Bacteria</taxon>
        <taxon>Bacillati</taxon>
        <taxon>Actinomycetota</taxon>
        <taxon>Actinomycetes</taxon>
        <taxon>Streptosporangiales</taxon>
        <taxon>Nocardiopsidaceae</taxon>
        <taxon>Nocardiopsis</taxon>
    </lineage>
</organism>
<comment type="caution">
    <text evidence="1">The sequence shown here is derived from an EMBL/GenBank/DDBJ whole genome shotgun (WGS) entry which is preliminary data.</text>
</comment>
<accession>A0ABT4U584</accession>
<name>A0ABT4U584_9ACTN</name>
<reference evidence="1 2" key="1">
    <citation type="submission" date="2023-01" db="EMBL/GenBank/DDBJ databases">
        <title>Draft genome sequence of Nocardiopsis sp. RSe5-2 isolated from halophytes.</title>
        <authorList>
            <person name="Duangmal K."/>
            <person name="Chantavorakit T."/>
        </authorList>
    </citation>
    <scope>NUCLEOTIDE SEQUENCE [LARGE SCALE GENOMIC DNA]</scope>
    <source>
        <strain evidence="1 2">RSe5-2</strain>
    </source>
</reference>
<sequence>MFLIDSLAAHWLYFHKPDGGCLSLTLLTPDRAPAPVAPQPFQPFR</sequence>
<dbReference type="Proteomes" id="UP001527866">
    <property type="component" value="Unassembled WGS sequence"/>
</dbReference>
<keyword evidence="2" id="KW-1185">Reference proteome</keyword>
<dbReference type="EMBL" id="JAQFWQ010000042">
    <property type="protein sequence ID" value="MDA2812113.1"/>
    <property type="molecule type" value="Genomic_DNA"/>
</dbReference>